<comment type="caution">
    <text evidence="1">The sequence shown here is derived from an EMBL/GenBank/DDBJ whole genome shotgun (WGS) entry which is preliminary data.</text>
</comment>
<sequence length="51" mass="5964">ERIKEWKAEKAADRELAKITAERETQKELELAKITADQELARLTHALEMEK</sequence>
<dbReference type="EMBL" id="JBJQND010000006">
    <property type="protein sequence ID" value="KAL3874868.1"/>
    <property type="molecule type" value="Genomic_DNA"/>
</dbReference>
<dbReference type="Proteomes" id="UP001634394">
    <property type="component" value="Unassembled WGS sequence"/>
</dbReference>
<gene>
    <name evidence="1" type="ORF">ACJMK2_037825</name>
</gene>
<evidence type="ECO:0000313" key="1">
    <source>
        <dbReference type="EMBL" id="KAL3874868.1"/>
    </source>
</evidence>
<protein>
    <submittedName>
        <fullName evidence="1">Uncharacterized protein</fullName>
    </submittedName>
</protein>
<feature type="non-terminal residue" evidence="1">
    <location>
        <position position="51"/>
    </location>
</feature>
<proteinExistence type="predicted"/>
<dbReference type="AlphaFoldDB" id="A0ABD3WQ35"/>
<organism evidence="1 2">
    <name type="scientific">Sinanodonta woodiana</name>
    <name type="common">Chinese pond mussel</name>
    <name type="synonym">Anodonta woodiana</name>
    <dbReference type="NCBI Taxonomy" id="1069815"/>
    <lineage>
        <taxon>Eukaryota</taxon>
        <taxon>Metazoa</taxon>
        <taxon>Spiralia</taxon>
        <taxon>Lophotrochozoa</taxon>
        <taxon>Mollusca</taxon>
        <taxon>Bivalvia</taxon>
        <taxon>Autobranchia</taxon>
        <taxon>Heteroconchia</taxon>
        <taxon>Palaeoheterodonta</taxon>
        <taxon>Unionida</taxon>
        <taxon>Unionoidea</taxon>
        <taxon>Unionidae</taxon>
        <taxon>Unioninae</taxon>
        <taxon>Sinanodonta</taxon>
    </lineage>
</organism>
<evidence type="ECO:0000313" key="2">
    <source>
        <dbReference type="Proteomes" id="UP001634394"/>
    </source>
</evidence>
<reference evidence="1 2" key="1">
    <citation type="submission" date="2024-11" db="EMBL/GenBank/DDBJ databases">
        <title>Chromosome-level genome assembly of the freshwater bivalve Anodonta woodiana.</title>
        <authorList>
            <person name="Chen X."/>
        </authorList>
    </citation>
    <scope>NUCLEOTIDE SEQUENCE [LARGE SCALE GENOMIC DNA]</scope>
    <source>
        <strain evidence="1">MN2024</strain>
        <tissue evidence="1">Gills</tissue>
    </source>
</reference>
<keyword evidence="2" id="KW-1185">Reference proteome</keyword>
<feature type="non-terminal residue" evidence="1">
    <location>
        <position position="1"/>
    </location>
</feature>
<name>A0ABD3WQ35_SINWO</name>
<accession>A0ABD3WQ35</accession>